<dbReference type="Pfam" id="PF08240">
    <property type="entry name" value="ADH_N"/>
    <property type="match status" value="1"/>
</dbReference>
<dbReference type="InterPro" id="IPR011032">
    <property type="entry name" value="GroES-like_sf"/>
</dbReference>
<dbReference type="InterPro" id="IPR036291">
    <property type="entry name" value="NAD(P)-bd_dom_sf"/>
</dbReference>
<reference evidence="6" key="1">
    <citation type="submission" date="2022-07" db="EMBL/GenBank/DDBJ databases">
        <title>Taxonomy of Aspergillus series Nigri: significant species reduction supported by multi-species coalescent approaches.</title>
        <authorList>
            <person name="Bian C."/>
            <person name="Kusuya Y."/>
            <person name="Sklenar F."/>
            <person name="D'hooge E."/>
            <person name="Yaguchi T."/>
            <person name="Takahashi H."/>
            <person name="Hubka V."/>
        </authorList>
    </citation>
    <scope>NUCLEOTIDE SEQUENCE</scope>
    <source>
        <strain evidence="6">CBS 733.88</strain>
    </source>
</reference>
<evidence type="ECO:0000256" key="3">
    <source>
        <dbReference type="ARBA" id="ARBA00022857"/>
    </source>
</evidence>
<proteinExistence type="inferred from homology"/>
<comment type="similarity">
    <text evidence="1">Belongs to the zinc-containing alcohol dehydrogenase family.</text>
</comment>
<dbReference type="PANTHER" id="PTHR45348:SF6">
    <property type="entry name" value="TRANS-ENOYL REDUCTASE APDC"/>
    <property type="match status" value="1"/>
</dbReference>
<dbReference type="PANTHER" id="PTHR45348">
    <property type="entry name" value="HYPOTHETICAL OXIDOREDUCTASE (EUROFUNG)"/>
    <property type="match status" value="1"/>
</dbReference>
<dbReference type="SUPFAM" id="SSF50129">
    <property type="entry name" value="GroES-like"/>
    <property type="match status" value="1"/>
</dbReference>
<name>A0A9W5YYQ5_9EURO</name>
<dbReference type="GO" id="GO:0016651">
    <property type="term" value="F:oxidoreductase activity, acting on NAD(P)H"/>
    <property type="evidence" value="ECO:0007669"/>
    <property type="project" value="InterPro"/>
</dbReference>
<evidence type="ECO:0000256" key="4">
    <source>
        <dbReference type="ARBA" id="ARBA00023002"/>
    </source>
</evidence>
<dbReference type="InterPro" id="IPR020843">
    <property type="entry name" value="ER"/>
</dbReference>
<dbReference type="InterPro" id="IPR047122">
    <property type="entry name" value="Trans-enoyl_RdTase-like"/>
</dbReference>
<sequence>MPTIPRTQRALVVQGPNSLRCVTNSPVPCLAGDQILVQTKAVALNPSDWKMLEAAAATPGAISGSDFAGVIVACGEQVQNLSIGERVCGFVFGASPTSPQNGAFAEYLVAYPDLCFKVPDSMTFEQAASVGMGLMTVGLLFRSLGLQTQTQTDISPTPDTADTADAANINKPFVLVYGGSTATGTLAIQLLRHHGYQPITTCSPRHFPLVTQRGAVAAFDYASRTCKEDIRAYTKGTLGFAMDCIADSHATTVCYGAIGGNQGGRYCALDLYPPRLEGRRQDIQPEWIHSATIFEADVQLAGSYHRTARPGDREFAIEWARHCTQLLARGALQTHPLQVQKGGLPRIVGDLPLLRRNQISGRKLVYPVGQ</sequence>
<evidence type="ECO:0000259" key="5">
    <source>
        <dbReference type="SMART" id="SM00829"/>
    </source>
</evidence>
<dbReference type="EMBL" id="BROQ01000090">
    <property type="protein sequence ID" value="GKZ24596.1"/>
    <property type="molecule type" value="Genomic_DNA"/>
</dbReference>
<keyword evidence="4" id="KW-0560">Oxidoreductase</keyword>
<dbReference type="Proteomes" id="UP001143548">
    <property type="component" value="Unassembled WGS sequence"/>
</dbReference>
<keyword evidence="3" id="KW-0521">NADP</keyword>
<dbReference type="SUPFAM" id="SSF51735">
    <property type="entry name" value="NAD(P)-binding Rossmann-fold domains"/>
    <property type="match status" value="1"/>
</dbReference>
<evidence type="ECO:0000313" key="6">
    <source>
        <dbReference type="EMBL" id="GKZ24596.1"/>
    </source>
</evidence>
<dbReference type="CDD" id="cd08249">
    <property type="entry name" value="enoyl_reductase_like"/>
    <property type="match status" value="1"/>
</dbReference>
<gene>
    <name evidence="6" type="ORF">AbraCBS73388_011584</name>
</gene>
<dbReference type="Gene3D" id="3.40.50.720">
    <property type="entry name" value="NAD(P)-binding Rossmann-like Domain"/>
    <property type="match status" value="1"/>
</dbReference>
<evidence type="ECO:0000256" key="2">
    <source>
        <dbReference type="ARBA" id="ARBA00022741"/>
    </source>
</evidence>
<dbReference type="InterPro" id="IPR013154">
    <property type="entry name" value="ADH-like_N"/>
</dbReference>
<comment type="caution">
    <text evidence="6">The sequence shown here is derived from an EMBL/GenBank/DDBJ whole genome shotgun (WGS) entry which is preliminary data.</text>
</comment>
<keyword evidence="2" id="KW-0547">Nucleotide-binding</keyword>
<organism evidence="6 7">
    <name type="scientific">Aspergillus brasiliensis</name>
    <dbReference type="NCBI Taxonomy" id="319629"/>
    <lineage>
        <taxon>Eukaryota</taxon>
        <taxon>Fungi</taxon>
        <taxon>Dikarya</taxon>
        <taxon>Ascomycota</taxon>
        <taxon>Pezizomycotina</taxon>
        <taxon>Eurotiomycetes</taxon>
        <taxon>Eurotiomycetidae</taxon>
        <taxon>Eurotiales</taxon>
        <taxon>Aspergillaceae</taxon>
        <taxon>Aspergillus</taxon>
        <taxon>Aspergillus subgen. Circumdati</taxon>
    </lineage>
</organism>
<protein>
    <recommendedName>
        <fullName evidence="5">Enoyl reductase (ER) domain-containing protein</fullName>
    </recommendedName>
</protein>
<feature type="domain" description="Enoyl reductase (ER)" evidence="5">
    <location>
        <begin position="15"/>
        <end position="365"/>
    </location>
</feature>
<dbReference type="GO" id="GO:0000166">
    <property type="term" value="F:nucleotide binding"/>
    <property type="evidence" value="ECO:0007669"/>
    <property type="project" value="UniProtKB-KW"/>
</dbReference>
<dbReference type="AlphaFoldDB" id="A0A9W5YYQ5"/>
<dbReference type="Gene3D" id="3.90.180.10">
    <property type="entry name" value="Medium-chain alcohol dehydrogenases, catalytic domain"/>
    <property type="match status" value="1"/>
</dbReference>
<evidence type="ECO:0000313" key="7">
    <source>
        <dbReference type="Proteomes" id="UP001143548"/>
    </source>
</evidence>
<evidence type="ECO:0000256" key="1">
    <source>
        <dbReference type="ARBA" id="ARBA00008072"/>
    </source>
</evidence>
<accession>A0A9W5YYQ5</accession>
<dbReference type="SMART" id="SM00829">
    <property type="entry name" value="PKS_ER"/>
    <property type="match status" value="1"/>
</dbReference>